<protein>
    <recommendedName>
        <fullName evidence="1">Receptor expression-enhancing protein</fullName>
    </recommendedName>
</protein>
<reference evidence="2" key="1">
    <citation type="submission" date="2021-06" db="EMBL/GenBank/DDBJ databases">
        <authorList>
            <person name="Hodson N. C."/>
            <person name="Mongue J. A."/>
            <person name="Jaron S. K."/>
        </authorList>
    </citation>
    <scope>NUCLEOTIDE SEQUENCE</scope>
</reference>
<accession>A0A8J2PRH8</accession>
<dbReference type="GO" id="GO:0008017">
    <property type="term" value="F:microtubule binding"/>
    <property type="evidence" value="ECO:0007669"/>
    <property type="project" value="TreeGrafter"/>
</dbReference>
<dbReference type="Pfam" id="PF03134">
    <property type="entry name" value="TB2_DP1_HVA22"/>
    <property type="match status" value="1"/>
</dbReference>
<dbReference type="EMBL" id="CAJVCH010557887">
    <property type="protein sequence ID" value="CAG7830849.1"/>
    <property type="molecule type" value="Genomic_DNA"/>
</dbReference>
<sequence>MLAYILSKLVTLTYGLMYPAYCSFKAVKTKDVREYVNWMMYWIAFAVFSVVEVFADTFIGCWFPFYYEGKIIFLLWMISSSTRGGAILYRRYIHPSLIRHEEEIDACLADFKAKASGAVMKWGYRVLTSMSEIIMQATFRGGEPLFDNFRRSCSMNDLNRGFNQRYVGNPQGGRDILDGFALSGPNSEIYFERNVPVQSIGDHEMIEADVLSENNIDRRLVRERLLSVDPILEEGVPSDLEQAESRRLRSSTRKRNVEISSSTNGMLARKKEKKIQTKLSFFHAVRAVPHLNRQVTKCLPKVSQSCVENWRNFCKNRQLLSSARAYSGEGEQELSLFQYLKVE</sequence>
<dbReference type="InterPro" id="IPR004345">
    <property type="entry name" value="TB2_DP1_HVA22"/>
</dbReference>
<dbReference type="GO" id="GO:0071786">
    <property type="term" value="P:endoplasmic reticulum tubular network organization"/>
    <property type="evidence" value="ECO:0007669"/>
    <property type="project" value="TreeGrafter"/>
</dbReference>
<dbReference type="OrthoDB" id="10009287at2759"/>
<name>A0A8J2PRH8_9HEXA</name>
<comment type="subcellular location">
    <subcellularLocation>
        <location evidence="1">Membrane</location>
        <topology evidence="1">Multi-pass membrane protein</topology>
    </subcellularLocation>
</comment>
<keyword evidence="1" id="KW-0472">Membrane</keyword>
<proteinExistence type="inferred from homology"/>
<organism evidence="2 3">
    <name type="scientific">Allacma fusca</name>
    <dbReference type="NCBI Taxonomy" id="39272"/>
    <lineage>
        <taxon>Eukaryota</taxon>
        <taxon>Metazoa</taxon>
        <taxon>Ecdysozoa</taxon>
        <taxon>Arthropoda</taxon>
        <taxon>Hexapoda</taxon>
        <taxon>Collembola</taxon>
        <taxon>Symphypleona</taxon>
        <taxon>Sminthuridae</taxon>
        <taxon>Allacma</taxon>
    </lineage>
</organism>
<gene>
    <name evidence="2" type="ORF">AFUS01_LOCUS40625</name>
</gene>
<keyword evidence="1" id="KW-1133">Transmembrane helix</keyword>
<dbReference type="AlphaFoldDB" id="A0A8J2PRH8"/>
<dbReference type="Proteomes" id="UP000708208">
    <property type="component" value="Unassembled WGS sequence"/>
</dbReference>
<comment type="caution">
    <text evidence="2">The sequence shown here is derived from an EMBL/GenBank/DDBJ whole genome shotgun (WGS) entry which is preliminary data.</text>
</comment>
<dbReference type="GO" id="GO:0005789">
    <property type="term" value="C:endoplasmic reticulum membrane"/>
    <property type="evidence" value="ECO:0007669"/>
    <property type="project" value="TreeGrafter"/>
</dbReference>
<comment type="similarity">
    <text evidence="1">Belongs to the DP1 family.</text>
</comment>
<dbReference type="PANTHER" id="PTHR12300">
    <property type="entry name" value="HVA22-LIKE PROTEINS"/>
    <property type="match status" value="1"/>
</dbReference>
<dbReference type="GO" id="GO:0005881">
    <property type="term" value="C:cytoplasmic microtubule"/>
    <property type="evidence" value="ECO:0007669"/>
    <property type="project" value="TreeGrafter"/>
</dbReference>
<keyword evidence="1" id="KW-0812">Transmembrane</keyword>
<dbReference type="PANTHER" id="PTHR12300:SF117">
    <property type="entry name" value="LP05237P-RELATED"/>
    <property type="match status" value="1"/>
</dbReference>
<feature type="transmembrane region" description="Helical" evidence="1">
    <location>
        <begin position="39"/>
        <end position="65"/>
    </location>
</feature>
<evidence type="ECO:0000313" key="3">
    <source>
        <dbReference type="Proteomes" id="UP000708208"/>
    </source>
</evidence>
<dbReference type="GO" id="GO:0071782">
    <property type="term" value="C:endoplasmic reticulum tubular network"/>
    <property type="evidence" value="ECO:0007669"/>
    <property type="project" value="TreeGrafter"/>
</dbReference>
<feature type="transmembrane region" description="Helical" evidence="1">
    <location>
        <begin position="6"/>
        <end position="27"/>
    </location>
</feature>
<evidence type="ECO:0000313" key="2">
    <source>
        <dbReference type="EMBL" id="CAG7830849.1"/>
    </source>
</evidence>
<evidence type="ECO:0000256" key="1">
    <source>
        <dbReference type="RuleBase" id="RU362006"/>
    </source>
</evidence>
<keyword evidence="3" id="KW-1185">Reference proteome</keyword>